<accession>A0A511MM66</accession>
<dbReference type="InterPro" id="IPR027417">
    <property type="entry name" value="P-loop_NTPase"/>
</dbReference>
<protein>
    <recommendedName>
        <fullName evidence="1">NACHT domain-containing protein</fullName>
    </recommendedName>
</protein>
<dbReference type="InterPro" id="IPR041664">
    <property type="entry name" value="AAA_16"/>
</dbReference>
<feature type="domain" description="NACHT" evidence="1">
    <location>
        <begin position="279"/>
        <end position="422"/>
    </location>
</feature>
<dbReference type="AlphaFoldDB" id="A0A511MM66"/>
<keyword evidence="3" id="KW-1185">Reference proteome</keyword>
<organism evidence="2 3">
    <name type="scientific">Nocardia ninae NBRC 108245</name>
    <dbReference type="NCBI Taxonomy" id="1210091"/>
    <lineage>
        <taxon>Bacteria</taxon>
        <taxon>Bacillati</taxon>
        <taxon>Actinomycetota</taxon>
        <taxon>Actinomycetes</taxon>
        <taxon>Mycobacteriales</taxon>
        <taxon>Nocardiaceae</taxon>
        <taxon>Nocardia</taxon>
    </lineage>
</organism>
<dbReference type="RefSeq" id="WP_147138561.1">
    <property type="nucleotide sequence ID" value="NZ_BJXA01000053.1"/>
</dbReference>
<sequence>MGGRLALVVGSECAALGELGFTGELANGLYASLTEVGGWRSATELDGPVLDPTAGQLATVMDAAFAEAGERQATLLLAFIGHGVATSAEDFYLLAHDSPAVPNSRNAFHLTQEIRERLNQSALDGLVVLVDACETGQGVIGAARRWTDLLAQSAGRMEMLVAAGEGPAFSGCFTRTMLSTFDIGLPLRGENLLPADLVDPIAGTCVHQQPQYLSFTSGSVSVAQTADPGLWLVPNTARHRDAVSGRSAAGFVDQLTRGLLVTPDVREHLDAIVDAGSHRLRVVIGPAGAGKSTLLAMLIRPSLVEGLAVTPEYVTAAVFLTAASSIEAVAAELAAQLTARLPGFAEAAQTVRAHRARDEFDIFDLTVRHPLARLSTAGRRVTLVLDGLNQPQEGTRRLLASAIADLTRRDDLRHVRVIVGIRDGTGVEHSPKLAHMHRIEVGEPAADDIATVVGSARGSGAPADPADWVNWIQSLLVETPMAVGDGAHVVSGGWLLARMLAEVASSITDGAVAAGIGFDRIVALRVEGALRGMSAETTGAAGTFISVLVAAGVGPVLPIELLDAAMTALGVDFHIARIRDMTVALGALVTRSRPGTPRESLGVTHSALLPGLRNECRLLGAELEDAHRAIVAAIKESTSDRAADYARGSAVRHCLAYRDSASALHFLELLETARSADNRDLWAAWVPAFIETLGPDHPDTLTTRSREAYHRAESGDLVGAITAFELLLADRLRILGPDHPKALGTRANLATYRARCGDYMGARAEYKRLFSDQRRLLGPDHPDTLRTRNDLASNRADLGDLVGAIADFEELRADRSRVLGPEHPQTLKTRNSLAYWRAETGDFPGARADFEQILDDCQRVFGPDRPATLAARNSLAAFRARSGDLAGAGAEFKHLLADRLRVLGPDHPDTLTTRSSLASYRADAGDLPGAIADFARLLADRLRVLGPDHPDTFATRNELAARQAQNGDIAGAVAELEVLLVAELRALGPTHAATIRTQTTLAYWREQLGR</sequence>
<dbReference type="Gene3D" id="1.25.40.10">
    <property type="entry name" value="Tetratricopeptide repeat domain"/>
    <property type="match status" value="2"/>
</dbReference>
<proteinExistence type="predicted"/>
<dbReference type="InterPro" id="IPR053137">
    <property type="entry name" value="NLR-like"/>
</dbReference>
<dbReference type="Pfam" id="PF13374">
    <property type="entry name" value="TPR_10"/>
    <property type="match status" value="1"/>
</dbReference>
<dbReference type="Proteomes" id="UP000321424">
    <property type="component" value="Unassembled WGS sequence"/>
</dbReference>
<reference evidence="2 3" key="1">
    <citation type="submission" date="2019-07" db="EMBL/GenBank/DDBJ databases">
        <title>Whole genome shotgun sequence of Nocardia ninae NBRC 108245.</title>
        <authorList>
            <person name="Hosoyama A."/>
            <person name="Uohara A."/>
            <person name="Ohji S."/>
            <person name="Ichikawa N."/>
        </authorList>
    </citation>
    <scope>NUCLEOTIDE SEQUENCE [LARGE SCALE GENOMIC DNA]</scope>
    <source>
        <strain evidence="2 3">NBRC 108245</strain>
    </source>
</reference>
<gene>
    <name evidence="2" type="ORF">NN4_60700</name>
</gene>
<dbReference type="PANTHER" id="PTHR46082">
    <property type="entry name" value="ATP/GTP-BINDING PROTEIN-RELATED"/>
    <property type="match status" value="1"/>
</dbReference>
<evidence type="ECO:0000313" key="2">
    <source>
        <dbReference type="EMBL" id="GEM41551.1"/>
    </source>
</evidence>
<dbReference type="Gene3D" id="3.40.50.300">
    <property type="entry name" value="P-loop containing nucleotide triphosphate hydrolases"/>
    <property type="match status" value="1"/>
</dbReference>
<dbReference type="PROSITE" id="PS50837">
    <property type="entry name" value="NACHT"/>
    <property type="match status" value="1"/>
</dbReference>
<comment type="caution">
    <text evidence="2">The sequence shown here is derived from an EMBL/GenBank/DDBJ whole genome shotgun (WGS) entry which is preliminary data.</text>
</comment>
<dbReference type="PANTHER" id="PTHR46082:SF6">
    <property type="entry name" value="AAA+ ATPASE DOMAIN-CONTAINING PROTEIN-RELATED"/>
    <property type="match status" value="1"/>
</dbReference>
<evidence type="ECO:0000259" key="1">
    <source>
        <dbReference type="PROSITE" id="PS50837"/>
    </source>
</evidence>
<dbReference type="SUPFAM" id="SSF52540">
    <property type="entry name" value="P-loop containing nucleoside triphosphate hydrolases"/>
    <property type="match status" value="1"/>
</dbReference>
<name>A0A511MM66_9NOCA</name>
<evidence type="ECO:0000313" key="3">
    <source>
        <dbReference type="Proteomes" id="UP000321424"/>
    </source>
</evidence>
<dbReference type="Pfam" id="PF13424">
    <property type="entry name" value="TPR_12"/>
    <property type="match status" value="2"/>
</dbReference>
<dbReference type="EMBL" id="BJXA01000053">
    <property type="protein sequence ID" value="GEM41551.1"/>
    <property type="molecule type" value="Genomic_DNA"/>
</dbReference>
<dbReference type="SUPFAM" id="SSF48452">
    <property type="entry name" value="TPR-like"/>
    <property type="match status" value="3"/>
</dbReference>
<dbReference type="Pfam" id="PF13191">
    <property type="entry name" value="AAA_16"/>
    <property type="match status" value="1"/>
</dbReference>
<dbReference type="InterPro" id="IPR007111">
    <property type="entry name" value="NACHT_NTPase"/>
</dbReference>
<dbReference type="InterPro" id="IPR011990">
    <property type="entry name" value="TPR-like_helical_dom_sf"/>
</dbReference>
<dbReference type="OrthoDB" id="3884841at2"/>